<feature type="domain" description="C4-type zinc ribbon" evidence="3">
    <location>
        <begin position="198"/>
        <end position="230"/>
    </location>
</feature>
<dbReference type="PANTHER" id="PTHR39082:SF1">
    <property type="entry name" value="SCAVENGER RECEPTOR CLASS A MEMBER 3"/>
    <property type="match status" value="1"/>
</dbReference>
<dbReference type="Proteomes" id="UP000029714">
    <property type="component" value="Unassembled WGS sequence"/>
</dbReference>
<evidence type="ECO:0000256" key="2">
    <source>
        <dbReference type="SAM" id="MobiDB-lite"/>
    </source>
</evidence>
<reference evidence="5 8" key="4">
    <citation type="submission" date="2019-12" db="EMBL/GenBank/DDBJ databases">
        <title>Multi-Generational Helicobacter saguini Isolates.</title>
        <authorList>
            <person name="Mannion A."/>
            <person name="Shen Z."/>
            <person name="Fox J.G."/>
        </authorList>
    </citation>
    <scope>NUCLEOTIDE SEQUENCE [LARGE SCALE GENOMIC DNA]</scope>
    <source>
        <strain evidence="5">16-048</strain>
        <strain evidence="8">16-048 (F4)</strain>
    </source>
</reference>
<dbReference type="Gene3D" id="1.10.287.1490">
    <property type="match status" value="1"/>
</dbReference>
<protein>
    <submittedName>
        <fullName evidence="6">Uncharacterized protein</fullName>
    </submittedName>
</protein>
<evidence type="ECO:0000256" key="1">
    <source>
        <dbReference type="SAM" id="Coils"/>
    </source>
</evidence>
<reference evidence="6 7" key="2">
    <citation type="journal article" date="2016" name="Infect. Immun.">
        <title>Helicobacter saguini, a Novel Helicobacter Isolated from Cotton-Top Tamarins with Ulcerative Colitis, Has Proinflammatory Properties and Induces Typhlocolitis and Dysplasia in Gnotobiotic IL-10-/- Mice.</title>
        <authorList>
            <person name="Shen Z."/>
            <person name="Mannion A."/>
            <person name="Whary M.T."/>
            <person name="Muthupalani S."/>
            <person name="Sheh A."/>
            <person name="Feng Y."/>
            <person name="Gong G."/>
            <person name="Vandamme P."/>
            <person name="Holcombe H.R."/>
            <person name="Paster B.J."/>
            <person name="Fox J.G."/>
        </authorList>
    </citation>
    <scope>NUCLEOTIDE SEQUENCE [LARGE SCALE GENOMIC DNA]</scope>
    <source>
        <strain evidence="6 7">MIT 97-6194</strain>
    </source>
</reference>
<dbReference type="EMBL" id="JRMP02000007">
    <property type="protein sequence ID" value="TLD94477.1"/>
    <property type="molecule type" value="Genomic_DNA"/>
</dbReference>
<organism evidence="6 7">
    <name type="scientific">Helicobacter saguini</name>
    <dbReference type="NCBI Taxonomy" id="1548018"/>
    <lineage>
        <taxon>Bacteria</taxon>
        <taxon>Pseudomonadati</taxon>
        <taxon>Campylobacterota</taxon>
        <taxon>Epsilonproteobacteria</taxon>
        <taxon>Campylobacterales</taxon>
        <taxon>Helicobacteraceae</taxon>
        <taxon>Helicobacter</taxon>
    </lineage>
</organism>
<feature type="compositionally biased region" description="Basic and acidic residues" evidence="2">
    <location>
        <begin position="244"/>
        <end position="266"/>
    </location>
</feature>
<comment type="caution">
    <text evidence="6">The sequence shown here is derived from an EMBL/GenBank/DDBJ whole genome shotgun (WGS) entry which is preliminary data.</text>
</comment>
<feature type="coiled-coil region" evidence="1">
    <location>
        <begin position="32"/>
        <end position="145"/>
    </location>
</feature>
<dbReference type="PANTHER" id="PTHR39082">
    <property type="entry name" value="PHOSPHOLIPASE C-BETA-2-RELATED"/>
    <property type="match status" value="1"/>
</dbReference>
<evidence type="ECO:0000313" key="8">
    <source>
        <dbReference type="Proteomes" id="UP000477070"/>
    </source>
</evidence>
<reference evidence="6" key="3">
    <citation type="submission" date="2018-04" db="EMBL/GenBank/DDBJ databases">
        <authorList>
            <person name="Sheh A."/>
            <person name="Shen Z."/>
            <person name="Mannion A.J."/>
            <person name="Fox J.G."/>
        </authorList>
    </citation>
    <scope>NUCLEOTIDE SEQUENCE</scope>
    <source>
        <strain evidence="6">MIT 97-6194</strain>
    </source>
</reference>
<dbReference type="AlphaFoldDB" id="A0A347W041"/>
<keyword evidence="1" id="KW-0175">Coiled coil</keyword>
<gene>
    <name evidence="5" type="ORF">DCO61_01685</name>
    <name evidence="6" type="ORF">LS64_006005</name>
</gene>
<evidence type="ECO:0000259" key="4">
    <source>
        <dbReference type="Pfam" id="PF24481"/>
    </source>
</evidence>
<feature type="domain" description="CT398-like coiled coil hairpin" evidence="4">
    <location>
        <begin position="34"/>
        <end position="184"/>
    </location>
</feature>
<keyword evidence="7" id="KW-1185">Reference proteome</keyword>
<accession>A0A347W041</accession>
<dbReference type="Proteomes" id="UP000477070">
    <property type="component" value="Unassembled WGS sequence"/>
</dbReference>
<dbReference type="InterPro" id="IPR003743">
    <property type="entry name" value="Zf-RING_7"/>
</dbReference>
<dbReference type="InterPro" id="IPR056003">
    <property type="entry name" value="CT398_CC_hairpin"/>
</dbReference>
<evidence type="ECO:0000313" key="6">
    <source>
        <dbReference type="EMBL" id="TLD94477.1"/>
    </source>
</evidence>
<reference evidence="6 7" key="1">
    <citation type="journal article" date="2014" name="Genome Announc.">
        <title>Draft genome sequences of eight enterohepatic helicobacter species isolated from both laboratory and wild rodents.</title>
        <authorList>
            <person name="Sheh A."/>
            <person name="Shen Z."/>
            <person name="Fox J.G."/>
        </authorList>
    </citation>
    <scope>NUCLEOTIDE SEQUENCE [LARGE SCALE GENOMIC DNA]</scope>
    <source>
        <strain evidence="6 7">MIT 97-6194</strain>
    </source>
</reference>
<evidence type="ECO:0000313" key="5">
    <source>
        <dbReference type="EMBL" id="MWV68770.1"/>
    </source>
</evidence>
<feature type="region of interest" description="Disordered" evidence="2">
    <location>
        <begin position="242"/>
        <end position="266"/>
    </location>
</feature>
<dbReference type="Pfam" id="PF24481">
    <property type="entry name" value="CT398_CC"/>
    <property type="match status" value="1"/>
</dbReference>
<sequence length="266" mass="30199">MNSNLKKLIEVNQFDLEISKFNPLIEEKKAPIYAKSDEKERYEKEKLDLEEKIRQNEDLLNKSNADLAAVSADVEKITEKIKDSKSEKEQKNLGMEEDILKERITAFNNEIDTLEKQNEQAKNKIDELTKKIEETDAEIKKINDACSDDINRIKKEQDVVSAKRQKVALEMDGALLRLYEKIRKWAGNSSVIPIYKNACGGCFIKLSDKNVIDIKRGDEIVHCPHCGRILYDGEEVGISIVPGDSKDSKVQDSKTTESSEVAEAHA</sequence>
<evidence type="ECO:0000259" key="3">
    <source>
        <dbReference type="Pfam" id="PF02591"/>
    </source>
</evidence>
<name>A0A347W041_9HELI</name>
<dbReference type="InterPro" id="IPR052376">
    <property type="entry name" value="Oxidative_Scav/Glycosyltrans"/>
</dbReference>
<dbReference type="RefSeq" id="WP_052062333.1">
    <property type="nucleotide sequence ID" value="NZ_JRMP02000007.1"/>
</dbReference>
<evidence type="ECO:0000313" key="7">
    <source>
        <dbReference type="Proteomes" id="UP000029714"/>
    </source>
</evidence>
<dbReference type="EMBL" id="QBIU01000001">
    <property type="protein sequence ID" value="MWV68770.1"/>
    <property type="molecule type" value="Genomic_DNA"/>
</dbReference>
<dbReference type="Pfam" id="PF02591">
    <property type="entry name" value="Zn_ribbon_9"/>
    <property type="match status" value="1"/>
</dbReference>
<proteinExistence type="predicted"/>
<dbReference type="OrthoDB" id="9795058at2"/>